<accession>A0A6J5PY45</accession>
<proteinExistence type="predicted"/>
<sequence>MTPYQIKKDAEESGISIKSAMLMRRRFLYEELSKCSEYTEGELDEIPLEAVDKIVDELLAYLKMEKSLKKAPHKNEITPDMLAQAKAVPIDSLIEFKHGKAICFAHDDKSPSMYVGTKTNTARCPVCNKAWDSIQILIDRDSHTFATAIRKLCNL</sequence>
<feature type="domain" description="Zinc finger CHC2-type" evidence="1">
    <location>
        <begin position="100"/>
        <end position="153"/>
    </location>
</feature>
<dbReference type="SMART" id="SM00400">
    <property type="entry name" value="ZnF_CHCC"/>
    <property type="match status" value="1"/>
</dbReference>
<evidence type="ECO:0000313" key="3">
    <source>
        <dbReference type="EMBL" id="CAB4186331.1"/>
    </source>
</evidence>
<evidence type="ECO:0000313" key="2">
    <source>
        <dbReference type="EMBL" id="CAB4174291.1"/>
    </source>
</evidence>
<evidence type="ECO:0000313" key="4">
    <source>
        <dbReference type="EMBL" id="CAB4204463.1"/>
    </source>
</evidence>
<dbReference type="InterPro" id="IPR036977">
    <property type="entry name" value="DNA_primase_Znf_CHC2"/>
</dbReference>
<evidence type="ECO:0000259" key="1">
    <source>
        <dbReference type="SMART" id="SM00400"/>
    </source>
</evidence>
<dbReference type="GO" id="GO:0006260">
    <property type="term" value="P:DNA replication"/>
    <property type="evidence" value="ECO:0007669"/>
    <property type="project" value="InterPro"/>
</dbReference>
<dbReference type="GO" id="GO:0008270">
    <property type="term" value="F:zinc ion binding"/>
    <property type="evidence" value="ECO:0007669"/>
    <property type="project" value="InterPro"/>
</dbReference>
<reference evidence="2" key="1">
    <citation type="submission" date="2020-05" db="EMBL/GenBank/DDBJ databases">
        <authorList>
            <person name="Chiriac C."/>
            <person name="Salcher M."/>
            <person name="Ghai R."/>
            <person name="Kavagutti S V."/>
        </authorList>
    </citation>
    <scope>NUCLEOTIDE SEQUENCE</scope>
</reference>
<dbReference type="GO" id="GO:0003899">
    <property type="term" value="F:DNA-directed RNA polymerase activity"/>
    <property type="evidence" value="ECO:0007669"/>
    <property type="project" value="InterPro"/>
</dbReference>
<dbReference type="EMBL" id="LR796921">
    <property type="protein sequence ID" value="CAB4174291.1"/>
    <property type="molecule type" value="Genomic_DNA"/>
</dbReference>
<gene>
    <name evidence="3" type="ORF">UFOVP1138_81</name>
    <name evidence="4" type="ORF">UFOVP1394_78</name>
    <name evidence="2" type="ORF">UFOVP975_39</name>
</gene>
<name>A0A6J5PY45_9CAUD</name>
<dbReference type="InterPro" id="IPR002694">
    <property type="entry name" value="Znf_CHC2"/>
</dbReference>
<dbReference type="EMBL" id="LR797086">
    <property type="protein sequence ID" value="CAB4186331.1"/>
    <property type="molecule type" value="Genomic_DNA"/>
</dbReference>
<dbReference type="Gene3D" id="3.90.580.10">
    <property type="entry name" value="Zinc finger, CHC2-type domain"/>
    <property type="match status" value="1"/>
</dbReference>
<protein>
    <submittedName>
        <fullName evidence="2">Zinc finger, CHC2-type</fullName>
    </submittedName>
</protein>
<dbReference type="Pfam" id="PF01807">
    <property type="entry name" value="Zn_ribbon_DnaG"/>
    <property type="match status" value="1"/>
</dbReference>
<dbReference type="SUPFAM" id="SSF57783">
    <property type="entry name" value="Zinc beta-ribbon"/>
    <property type="match status" value="1"/>
</dbReference>
<dbReference type="GO" id="GO:0003677">
    <property type="term" value="F:DNA binding"/>
    <property type="evidence" value="ECO:0007669"/>
    <property type="project" value="InterPro"/>
</dbReference>
<organism evidence="2">
    <name type="scientific">uncultured Caudovirales phage</name>
    <dbReference type="NCBI Taxonomy" id="2100421"/>
    <lineage>
        <taxon>Viruses</taxon>
        <taxon>Duplodnaviria</taxon>
        <taxon>Heunggongvirae</taxon>
        <taxon>Uroviricota</taxon>
        <taxon>Caudoviricetes</taxon>
        <taxon>Peduoviridae</taxon>
        <taxon>Maltschvirus</taxon>
        <taxon>Maltschvirus maltsch</taxon>
    </lineage>
</organism>
<dbReference type="EMBL" id="LR797345">
    <property type="protein sequence ID" value="CAB4204463.1"/>
    <property type="molecule type" value="Genomic_DNA"/>
</dbReference>